<feature type="transmembrane region" description="Helical" evidence="1">
    <location>
        <begin position="182"/>
        <end position="202"/>
    </location>
</feature>
<evidence type="ECO:0000256" key="1">
    <source>
        <dbReference type="SAM" id="Phobius"/>
    </source>
</evidence>
<gene>
    <name evidence="2" type="ORF">Q4528_12000</name>
</gene>
<feature type="transmembrane region" description="Helical" evidence="1">
    <location>
        <begin position="12"/>
        <end position="29"/>
    </location>
</feature>
<organism evidence="2 3">
    <name type="scientific">Staphylococcus pasteuri_A</name>
    <dbReference type="NCBI Taxonomy" id="3062664"/>
    <lineage>
        <taxon>Bacteria</taxon>
        <taxon>Bacillati</taxon>
        <taxon>Bacillota</taxon>
        <taxon>Bacilli</taxon>
        <taxon>Bacillales</taxon>
        <taxon>Staphylococcaceae</taxon>
        <taxon>Staphylococcus</taxon>
    </lineage>
</organism>
<feature type="transmembrane region" description="Helical" evidence="1">
    <location>
        <begin position="156"/>
        <end position="176"/>
    </location>
</feature>
<keyword evidence="1" id="KW-0812">Transmembrane</keyword>
<keyword evidence="3" id="KW-1185">Reference proteome</keyword>
<comment type="caution">
    <text evidence="2">The sequence shown here is derived from an EMBL/GenBank/DDBJ whole genome shotgun (WGS) entry which is preliminary data.</text>
</comment>
<accession>A0AAW7YTK3</accession>
<name>A0AAW7YTK3_9STAP</name>
<keyword evidence="1" id="KW-1133">Transmembrane helix</keyword>
<feature type="transmembrane region" description="Helical" evidence="1">
    <location>
        <begin position="59"/>
        <end position="81"/>
    </location>
</feature>
<evidence type="ECO:0000313" key="2">
    <source>
        <dbReference type="EMBL" id="MDO6574850.1"/>
    </source>
</evidence>
<keyword evidence="1" id="KW-0472">Membrane</keyword>
<evidence type="ECO:0008006" key="4">
    <source>
        <dbReference type="Google" id="ProtNLM"/>
    </source>
</evidence>
<dbReference type="AlphaFoldDB" id="A0AAW7YTK3"/>
<proteinExistence type="predicted"/>
<protein>
    <recommendedName>
        <fullName evidence="4">DUF3169 family protein</fullName>
    </recommendedName>
</protein>
<feature type="transmembrane region" description="Helical" evidence="1">
    <location>
        <begin position="87"/>
        <end position="105"/>
    </location>
</feature>
<reference evidence="2" key="1">
    <citation type="submission" date="2023-07" db="EMBL/GenBank/DDBJ databases">
        <title>Genome content predicts the carbon catabolic preferences of heterotrophic bacteria.</title>
        <authorList>
            <person name="Gralka M."/>
        </authorList>
    </citation>
    <scope>NUCLEOTIDE SEQUENCE</scope>
    <source>
        <strain evidence="2">E2R20</strain>
    </source>
</reference>
<dbReference type="EMBL" id="JAUOQO010000014">
    <property type="protein sequence ID" value="MDO6574850.1"/>
    <property type="molecule type" value="Genomic_DNA"/>
</dbReference>
<sequence>MFDIQREYLSPYLIGSLLILIVTVCKLSLNKETTDTTIIYVNNKNEKNYLNRKARKKHIIFFIVLMIYLIVINNVIIPLVVSSEVMVNSWSSLGLLIPIIMMILMKDSRIQISDTPTVSAKEKINTQERSLNMLPNYNFSDEYERRRIVNAYASNTIWQLIALMVVSIVDIVIEVIMGHWPISSYISILFIVIISLVITFKYKSIKN</sequence>
<dbReference type="RefSeq" id="WP_156156329.1">
    <property type="nucleotide sequence ID" value="NZ_JAUOQO010000014.1"/>
</dbReference>
<dbReference type="Proteomes" id="UP001170310">
    <property type="component" value="Unassembled WGS sequence"/>
</dbReference>
<evidence type="ECO:0000313" key="3">
    <source>
        <dbReference type="Proteomes" id="UP001170310"/>
    </source>
</evidence>